<evidence type="ECO:0008006" key="3">
    <source>
        <dbReference type="Google" id="ProtNLM"/>
    </source>
</evidence>
<dbReference type="RefSeq" id="WP_285388886.1">
    <property type="nucleotide sequence ID" value="NZ_JASSVS010000002.1"/>
</dbReference>
<organism evidence="1 2">
    <name type="scientific">Marinobacter azerbaijanicus</name>
    <dbReference type="NCBI Taxonomy" id="3050455"/>
    <lineage>
        <taxon>Bacteria</taxon>
        <taxon>Pseudomonadati</taxon>
        <taxon>Pseudomonadota</taxon>
        <taxon>Gammaproteobacteria</taxon>
        <taxon>Pseudomonadales</taxon>
        <taxon>Marinobacteraceae</taxon>
        <taxon>Marinobacter</taxon>
    </lineage>
</organism>
<evidence type="ECO:0000313" key="2">
    <source>
        <dbReference type="Proteomes" id="UP001227964"/>
    </source>
</evidence>
<accession>A0ABT7I906</accession>
<proteinExistence type="predicted"/>
<dbReference type="Proteomes" id="UP001227964">
    <property type="component" value="Unassembled WGS sequence"/>
</dbReference>
<reference evidence="1 2" key="1">
    <citation type="submission" date="2023-06" db="EMBL/GenBank/DDBJ databases">
        <title>Marinobacter azerbaijanicus a moderately halophilic, isolated from Urmia Lake in Azerbaijan region of Iran.</title>
        <authorList>
            <person name="Sanchez-Porro C."/>
            <person name="Aghdam E.M."/>
            <person name="Saheb S.M."/>
            <person name="Tarhriz V."/>
            <person name="Kazemi E."/>
            <person name="Ammozegar M.A."/>
            <person name="Ventosa A."/>
            <person name="Hejazi M.S."/>
        </authorList>
    </citation>
    <scope>NUCLEOTIDE SEQUENCE [LARGE SCALE GENOMIC DNA]</scope>
    <source>
        <strain evidence="1 2">TBZ242</strain>
    </source>
</reference>
<protein>
    <recommendedName>
        <fullName evidence="3">DUF2594 family protein</fullName>
    </recommendedName>
</protein>
<gene>
    <name evidence="1" type="ORF">QPM17_03700</name>
</gene>
<dbReference type="EMBL" id="JASSVS010000002">
    <property type="protein sequence ID" value="MDL0430213.1"/>
    <property type="molecule type" value="Genomic_DNA"/>
</dbReference>
<comment type="caution">
    <text evidence="1">The sequence shown here is derived from an EMBL/GenBank/DDBJ whole genome shotgun (WGS) entry which is preliminary data.</text>
</comment>
<evidence type="ECO:0000313" key="1">
    <source>
        <dbReference type="EMBL" id="MDL0430213.1"/>
    </source>
</evidence>
<name>A0ABT7I906_9GAMM</name>
<keyword evidence="2" id="KW-1185">Reference proteome</keyword>
<sequence>MNEQDINPLDALSTLHSQTNAMLLMMLVYLEQAREGGEQINSIALENYVGQMKANMEQAEKETWRLIER</sequence>